<evidence type="ECO:0000256" key="1">
    <source>
        <dbReference type="ARBA" id="ARBA00000971"/>
    </source>
</evidence>
<gene>
    <name evidence="13" type="ORF">J3U76_01750</name>
</gene>
<feature type="domain" description="PPIase FKBP-type" evidence="12">
    <location>
        <begin position="6"/>
        <end position="80"/>
    </location>
</feature>
<name>A0ABS3NCQ9_9GAMM</name>
<evidence type="ECO:0000256" key="7">
    <source>
        <dbReference type="ARBA" id="ARBA00023235"/>
    </source>
</evidence>
<evidence type="ECO:0000256" key="3">
    <source>
        <dbReference type="ARBA" id="ARBA00006577"/>
    </source>
</evidence>
<dbReference type="InterPro" id="IPR001179">
    <property type="entry name" value="PPIase_FKBP_dom"/>
</dbReference>
<organism evidence="13 14">
    <name type="scientific">Oceanisphaera pacifica</name>
    <dbReference type="NCBI Taxonomy" id="2818389"/>
    <lineage>
        <taxon>Bacteria</taxon>
        <taxon>Pseudomonadati</taxon>
        <taxon>Pseudomonadota</taxon>
        <taxon>Gammaproteobacteria</taxon>
        <taxon>Aeromonadales</taxon>
        <taxon>Aeromonadaceae</taxon>
        <taxon>Oceanisphaera</taxon>
    </lineage>
</organism>
<evidence type="ECO:0000259" key="12">
    <source>
        <dbReference type="PROSITE" id="PS50059"/>
    </source>
</evidence>
<comment type="similarity">
    <text evidence="3 10">Belongs to the FKBP-type PPIase family.</text>
</comment>
<feature type="compositionally biased region" description="Basic and acidic residues" evidence="11">
    <location>
        <begin position="145"/>
        <end position="161"/>
    </location>
</feature>
<dbReference type="EMBL" id="JAGDFX010000002">
    <property type="protein sequence ID" value="MBO1518366.1"/>
    <property type="molecule type" value="Genomic_DNA"/>
</dbReference>
<evidence type="ECO:0000256" key="4">
    <source>
        <dbReference type="ARBA" id="ARBA00022490"/>
    </source>
</evidence>
<keyword evidence="5 9" id="KW-0697">Rotamase</keyword>
<dbReference type="EC" id="5.2.1.8" evidence="10"/>
<dbReference type="PANTHER" id="PTHR47861">
    <property type="entry name" value="FKBP-TYPE PEPTIDYL-PROLYL CIS-TRANS ISOMERASE SLYD"/>
    <property type="match status" value="1"/>
</dbReference>
<reference evidence="13 14" key="1">
    <citation type="submission" date="2021-03" db="EMBL/GenBank/DDBJ databases">
        <title>Oceanisphaera sp. nov., isolated from the intestine.</title>
        <authorList>
            <person name="Zhao L.-H."/>
            <person name="Shi L.-F."/>
        </authorList>
    </citation>
    <scope>NUCLEOTIDE SEQUENCE [LARGE SCALE GENOMIC DNA]</scope>
    <source>
        <strain evidence="13 14">DM8</strain>
    </source>
</reference>
<evidence type="ECO:0000313" key="13">
    <source>
        <dbReference type="EMBL" id="MBO1518366.1"/>
    </source>
</evidence>
<feature type="region of interest" description="Disordered" evidence="11">
    <location>
        <begin position="145"/>
        <end position="170"/>
    </location>
</feature>
<accession>A0ABS3NCQ9</accession>
<dbReference type="RefSeq" id="WP_208003954.1">
    <property type="nucleotide sequence ID" value="NZ_JAGDFX010000002.1"/>
</dbReference>
<protein>
    <recommendedName>
        <fullName evidence="10">Peptidyl-prolyl cis-trans isomerase</fullName>
        <ecNumber evidence="10">5.2.1.8</ecNumber>
    </recommendedName>
</protein>
<evidence type="ECO:0000256" key="5">
    <source>
        <dbReference type="ARBA" id="ARBA00023110"/>
    </source>
</evidence>
<dbReference type="PANTHER" id="PTHR47861:SF3">
    <property type="entry name" value="FKBP-TYPE PEPTIDYL-PROLYL CIS-TRANS ISOMERASE SLYD"/>
    <property type="match status" value="1"/>
</dbReference>
<dbReference type="Proteomes" id="UP000664882">
    <property type="component" value="Unassembled WGS sequence"/>
</dbReference>
<keyword evidence="4" id="KW-0963">Cytoplasm</keyword>
<comment type="function">
    <text evidence="8">Also involved in hydrogenase metallocenter assembly, probably by participating in the nickel insertion step. This function in hydrogenase biosynthesis requires chaperone activity and the presence of the metal-binding domain, but not PPIase activity.</text>
</comment>
<comment type="catalytic activity">
    <reaction evidence="1 9 10">
        <text>[protein]-peptidylproline (omega=180) = [protein]-peptidylproline (omega=0)</text>
        <dbReference type="Rhea" id="RHEA:16237"/>
        <dbReference type="Rhea" id="RHEA-COMP:10747"/>
        <dbReference type="Rhea" id="RHEA-COMP:10748"/>
        <dbReference type="ChEBI" id="CHEBI:83833"/>
        <dbReference type="ChEBI" id="CHEBI:83834"/>
        <dbReference type="EC" id="5.2.1.8"/>
    </reaction>
</comment>
<comment type="subcellular location">
    <subcellularLocation>
        <location evidence="2">Cytoplasm</location>
    </subcellularLocation>
</comment>
<evidence type="ECO:0000256" key="8">
    <source>
        <dbReference type="ARBA" id="ARBA00037071"/>
    </source>
</evidence>
<dbReference type="GO" id="GO:0016853">
    <property type="term" value="F:isomerase activity"/>
    <property type="evidence" value="ECO:0007669"/>
    <property type="project" value="UniProtKB-KW"/>
</dbReference>
<proteinExistence type="inferred from homology"/>
<evidence type="ECO:0000256" key="9">
    <source>
        <dbReference type="PROSITE-ProRule" id="PRU00277"/>
    </source>
</evidence>
<dbReference type="Pfam" id="PF00254">
    <property type="entry name" value="FKBP_C"/>
    <property type="match status" value="1"/>
</dbReference>
<keyword evidence="14" id="KW-1185">Reference proteome</keyword>
<evidence type="ECO:0000256" key="10">
    <source>
        <dbReference type="RuleBase" id="RU003915"/>
    </source>
</evidence>
<comment type="caution">
    <text evidence="13">The sequence shown here is derived from an EMBL/GenBank/DDBJ whole genome shotgun (WGS) entry which is preliminary data.</text>
</comment>
<evidence type="ECO:0000313" key="14">
    <source>
        <dbReference type="Proteomes" id="UP000664882"/>
    </source>
</evidence>
<evidence type="ECO:0000256" key="2">
    <source>
        <dbReference type="ARBA" id="ARBA00004496"/>
    </source>
</evidence>
<evidence type="ECO:0000256" key="6">
    <source>
        <dbReference type="ARBA" id="ARBA00023186"/>
    </source>
</evidence>
<dbReference type="SUPFAM" id="SSF54534">
    <property type="entry name" value="FKBP-like"/>
    <property type="match status" value="1"/>
</dbReference>
<dbReference type="InterPro" id="IPR046357">
    <property type="entry name" value="PPIase_dom_sf"/>
</dbReference>
<dbReference type="Gene3D" id="3.10.50.40">
    <property type="match status" value="1"/>
</dbReference>
<keyword evidence="6" id="KW-0143">Chaperone</keyword>
<keyword evidence="7 9" id="KW-0413">Isomerase</keyword>
<dbReference type="PROSITE" id="PS50059">
    <property type="entry name" value="FKBP_PPIASE"/>
    <property type="match status" value="1"/>
</dbReference>
<evidence type="ECO:0000256" key="11">
    <source>
        <dbReference type="SAM" id="MobiDB-lite"/>
    </source>
</evidence>
<sequence>MSISENKVVTLDFAVTNIDGEILDSTEDKQPLEYLHGTGYLVLGLEAVLEGKAADEEFDVTLTPDQAYGDRDDNLVQSVPGELFDGMEVAEGDTFVAETDDGHRPVTIVEVAEEYVKVDGNHPLAGMTLTFKGVVRAIREATEEEVAHGHVHGEHDHEHSADGGCCGHNH</sequence>